<evidence type="ECO:0000256" key="3">
    <source>
        <dbReference type="ARBA" id="ARBA00022679"/>
    </source>
</evidence>
<dbReference type="PANTHER" id="PTHR43711">
    <property type="entry name" value="TWO-COMPONENT HISTIDINE KINASE"/>
    <property type="match status" value="1"/>
</dbReference>
<keyword evidence="7" id="KW-0472">Membrane</keyword>
<keyword evidence="5" id="KW-0902">Two-component regulatory system</keyword>
<dbReference type="GO" id="GO:0004673">
    <property type="term" value="F:protein histidine kinase activity"/>
    <property type="evidence" value="ECO:0007669"/>
    <property type="project" value="UniProtKB-EC"/>
</dbReference>
<dbReference type="EC" id="2.7.13.3" evidence="2"/>
<comment type="caution">
    <text evidence="9">The sequence shown here is derived from an EMBL/GenBank/DDBJ whole genome shotgun (WGS) entry which is preliminary data.</text>
</comment>
<evidence type="ECO:0000256" key="7">
    <source>
        <dbReference type="SAM" id="Phobius"/>
    </source>
</evidence>
<feature type="transmembrane region" description="Helical" evidence="7">
    <location>
        <begin position="863"/>
        <end position="882"/>
    </location>
</feature>
<evidence type="ECO:0000256" key="6">
    <source>
        <dbReference type="SAM" id="Coils"/>
    </source>
</evidence>
<evidence type="ECO:0000256" key="4">
    <source>
        <dbReference type="ARBA" id="ARBA00022777"/>
    </source>
</evidence>
<evidence type="ECO:0000256" key="1">
    <source>
        <dbReference type="ARBA" id="ARBA00000085"/>
    </source>
</evidence>
<name>A0A9D5WYN9_9BACT</name>
<keyword evidence="6" id="KW-0175">Coiled coil</keyword>
<feature type="coiled-coil region" evidence="6">
    <location>
        <begin position="427"/>
        <end position="458"/>
    </location>
</feature>
<evidence type="ECO:0000259" key="8">
    <source>
        <dbReference type="PROSITE" id="PS50109"/>
    </source>
</evidence>
<dbReference type="Proteomes" id="UP000787419">
    <property type="component" value="Unassembled WGS sequence"/>
</dbReference>
<dbReference type="PRINTS" id="PR00344">
    <property type="entry name" value="BCTRLSENSOR"/>
</dbReference>
<dbReference type="InterPro" id="IPR003594">
    <property type="entry name" value="HATPase_dom"/>
</dbReference>
<feature type="transmembrane region" description="Helical" evidence="7">
    <location>
        <begin position="388"/>
        <end position="410"/>
    </location>
</feature>
<dbReference type="InterPro" id="IPR005467">
    <property type="entry name" value="His_kinase_dom"/>
</dbReference>
<dbReference type="PROSITE" id="PS50109">
    <property type="entry name" value="HIS_KIN"/>
    <property type="match status" value="1"/>
</dbReference>
<dbReference type="InterPro" id="IPR033406">
    <property type="entry name" value="DUF5113"/>
</dbReference>
<dbReference type="InterPro" id="IPR019734">
    <property type="entry name" value="TPR_rpt"/>
</dbReference>
<reference evidence="9" key="1">
    <citation type="submission" date="2020-04" db="EMBL/GenBank/DDBJ databases">
        <title>Deep metagenomics examines the oral microbiome during advanced dental caries in children, revealing novel taxa and co-occurrences with host molecules.</title>
        <authorList>
            <person name="Baker J.L."/>
            <person name="Morton J.T."/>
            <person name="Dinis M."/>
            <person name="Alvarez R."/>
            <person name="Tran N.C."/>
            <person name="Knight R."/>
            <person name="Edlund A."/>
        </authorList>
    </citation>
    <scope>NUCLEOTIDE SEQUENCE</scope>
    <source>
        <strain evidence="9">JCVI_32_bin.50</strain>
    </source>
</reference>
<dbReference type="AlphaFoldDB" id="A0A9D5WYN9"/>
<feature type="domain" description="Histidine kinase" evidence="8">
    <location>
        <begin position="474"/>
        <end position="693"/>
    </location>
</feature>
<dbReference type="SUPFAM" id="SSF48452">
    <property type="entry name" value="TPR-like"/>
    <property type="match status" value="1"/>
</dbReference>
<dbReference type="RefSeq" id="WP_278490516.1">
    <property type="nucleotide sequence ID" value="NZ_JABZTM010000075.1"/>
</dbReference>
<keyword evidence="4" id="KW-0418">Kinase</keyword>
<dbReference type="PANTHER" id="PTHR43711:SF31">
    <property type="entry name" value="HISTIDINE KINASE"/>
    <property type="match status" value="1"/>
</dbReference>
<dbReference type="Gene3D" id="3.30.565.10">
    <property type="entry name" value="Histidine kinase-like ATPase, C-terminal domain"/>
    <property type="match status" value="1"/>
</dbReference>
<dbReference type="SUPFAM" id="SSF55874">
    <property type="entry name" value="ATPase domain of HSP90 chaperone/DNA topoisomerase II/histidine kinase"/>
    <property type="match status" value="1"/>
</dbReference>
<evidence type="ECO:0000256" key="5">
    <source>
        <dbReference type="ARBA" id="ARBA00023012"/>
    </source>
</evidence>
<accession>A0A9D5WYN9</accession>
<dbReference type="InterPro" id="IPR033405">
    <property type="entry name" value="DUF5112"/>
</dbReference>
<protein>
    <recommendedName>
        <fullName evidence="2">histidine kinase</fullName>
        <ecNumber evidence="2">2.7.13.3</ecNumber>
    </recommendedName>
</protein>
<comment type="catalytic activity">
    <reaction evidence="1">
        <text>ATP + protein L-histidine = ADP + protein N-phospho-L-histidine.</text>
        <dbReference type="EC" id="2.7.13.3"/>
    </reaction>
</comment>
<dbReference type="Pfam" id="PF17140">
    <property type="entry name" value="DUF5113"/>
    <property type="match status" value="2"/>
</dbReference>
<sequence>MFVLCSFFSACSRTDKEKVDRLNGLSYSFHYRNIDSAYVYAVRALHLSKGYDAGKAEALNNLAFVDIVRMDYKKAYEKLDSVLSITDNQVELLVADVQLMRLCQRESKNKDFYDYREKALRRQRRIAEEEDLLTEHLRKRMVYTNSEFSIVSSTYYYYVGLRNLSAQAMESVNEEQIAREDTAQYLKYLYNIGAGGVLSNGTQKEVVQQEFDYLMRCFITAQQTGNVYWQANSLQGLSEHLLSAERDELIEDNYSSIRFINTDNVPDSLLAGNLAERATDLFIRYGDVYQIASAFRTLASCYWQIKDYQSAIVCLQDALERNRAINQAPDLIASIREQLSVVYAAVNDKQGSDFNRNIYLDLQEQTRQDRYLESRAGILEKSSHQLNLMIAAVLLMIVLVVGLLLLFHYLKKRKADGNSLKDLLSPLEEWQARNKKELEKLNEEYQEVQEVCDIAYANVVKDKKRNIERRAKLFLVNTLNPLIDRMVHEVSLLKKNKETDVLRNERYAYIAELTDDINNYNNVLTQWIQLQQGELSLHIESFPLQQVFDIVAKSKMGFQLKGITLNIERTQSTVKADKVLTLFMLNTLAENARKFTSPNGTVSISACESPDFVEISVKDTGIGINAETASHIFDRKTIVDNKNERSHGFGLMNCNGIINKYKKVSRLFSVCMIGVDSEPGKGSRFYFRLPKGVVRILLSIFLFTTSLSSYGSDFKTYANAQPNVHNTFLHELDMANRYADSAYFSNIKGTYKRTLDFSDTCRYYLNKYYLKLQPNGRHLMKRIADDNIIPAEVYWLHENLPMNFSIILDIRNESAVAALALHDWDLYKYNNNVYTLLFKENSADKNLSAYCRMMQRSESNKNVAIVLLILLLLSIFPLYYFMYYRQRFRYQSYVESIRQINAILLSNNTLAEKQQMIRTIATNKFPESLKEITKKVNDALEKSVISYNESSTNIELAKDELHRMELESNRLHVSNNILDNCLSTLKHETMYYPSKIGQLLSKRDAELDTIDELSAYYKELYSTLSKQAIQQASMLKPMYGRIEASTLLAKNMQLLSPEKGKLVVLGDVDLLKYLFELLQKQDGGESIKVDIDDLSPKYIVFHLYMSQLQLSDEACANLFAPDIKHVPYMVCKQIVRENGECFNRHRCGIIAHNTERGTTLSITLSQAKKNNKEYGEF</sequence>
<dbReference type="Gene3D" id="1.25.40.10">
    <property type="entry name" value="Tetratricopeptide repeat domain"/>
    <property type="match status" value="1"/>
</dbReference>
<evidence type="ECO:0000313" key="10">
    <source>
        <dbReference type="Proteomes" id="UP000787419"/>
    </source>
</evidence>
<gene>
    <name evidence="9" type="ORF">HXN55_07335</name>
</gene>
<dbReference type="InterPro" id="IPR036890">
    <property type="entry name" value="HATPase_C_sf"/>
</dbReference>
<dbReference type="InterPro" id="IPR004358">
    <property type="entry name" value="Sig_transdc_His_kin-like_C"/>
</dbReference>
<organism evidence="9 10">
    <name type="scientific">Prevotella nigrescens</name>
    <dbReference type="NCBI Taxonomy" id="28133"/>
    <lineage>
        <taxon>Bacteria</taxon>
        <taxon>Pseudomonadati</taxon>
        <taxon>Bacteroidota</taxon>
        <taxon>Bacteroidia</taxon>
        <taxon>Bacteroidales</taxon>
        <taxon>Prevotellaceae</taxon>
        <taxon>Prevotella</taxon>
    </lineage>
</organism>
<dbReference type="InterPro" id="IPR050736">
    <property type="entry name" value="Sensor_HK_Regulatory"/>
</dbReference>
<dbReference type="Pfam" id="PF02518">
    <property type="entry name" value="HATPase_c"/>
    <property type="match status" value="1"/>
</dbReference>
<dbReference type="InterPro" id="IPR011990">
    <property type="entry name" value="TPR-like_helical_dom_sf"/>
</dbReference>
<keyword evidence="7" id="KW-1133">Transmembrane helix</keyword>
<dbReference type="GO" id="GO:0000160">
    <property type="term" value="P:phosphorelay signal transduction system"/>
    <property type="evidence" value="ECO:0007669"/>
    <property type="project" value="UniProtKB-KW"/>
</dbReference>
<keyword evidence="3" id="KW-0808">Transferase</keyword>
<dbReference type="EMBL" id="JABZTM010000075">
    <property type="protein sequence ID" value="MBF1447174.1"/>
    <property type="molecule type" value="Genomic_DNA"/>
</dbReference>
<evidence type="ECO:0000313" key="9">
    <source>
        <dbReference type="EMBL" id="MBF1447174.1"/>
    </source>
</evidence>
<keyword evidence="7" id="KW-0812">Transmembrane</keyword>
<dbReference type="SMART" id="SM00028">
    <property type="entry name" value="TPR"/>
    <property type="match status" value="2"/>
</dbReference>
<dbReference type="SMART" id="SM00387">
    <property type="entry name" value="HATPase_c"/>
    <property type="match status" value="1"/>
</dbReference>
<evidence type="ECO:0000256" key="2">
    <source>
        <dbReference type="ARBA" id="ARBA00012438"/>
    </source>
</evidence>
<dbReference type="Pfam" id="PF17139">
    <property type="entry name" value="DUF5112"/>
    <property type="match status" value="1"/>
</dbReference>
<proteinExistence type="predicted"/>